<feature type="non-terminal residue" evidence="1">
    <location>
        <position position="1"/>
    </location>
</feature>
<evidence type="ECO:0000313" key="1">
    <source>
        <dbReference type="EMBL" id="KKM19226.1"/>
    </source>
</evidence>
<sequence length="127" mass="14836">RSMREGLIKVLRPYAGGRSRLKWIRAPGVRCPSQENSYHRAHFHKIRMKVLEALGGKCKCGFSDDRALQVDHINSDGNIERRQVTSGVGYYYHLLRNIHSGKYQVLCANCNMIKRVEKKEYSWEREK</sequence>
<dbReference type="AlphaFoldDB" id="A0A0F9HUZ9"/>
<proteinExistence type="predicted"/>
<reference evidence="1" key="1">
    <citation type="journal article" date="2015" name="Nature">
        <title>Complex archaea that bridge the gap between prokaryotes and eukaryotes.</title>
        <authorList>
            <person name="Spang A."/>
            <person name="Saw J.H."/>
            <person name="Jorgensen S.L."/>
            <person name="Zaremba-Niedzwiedzka K."/>
            <person name="Martijn J."/>
            <person name="Lind A.E."/>
            <person name="van Eijk R."/>
            <person name="Schleper C."/>
            <person name="Guy L."/>
            <person name="Ettema T.J."/>
        </authorList>
    </citation>
    <scope>NUCLEOTIDE SEQUENCE</scope>
</reference>
<organism evidence="1">
    <name type="scientific">marine sediment metagenome</name>
    <dbReference type="NCBI Taxonomy" id="412755"/>
    <lineage>
        <taxon>unclassified sequences</taxon>
        <taxon>metagenomes</taxon>
        <taxon>ecological metagenomes</taxon>
    </lineage>
</organism>
<comment type="caution">
    <text evidence="1">The sequence shown here is derived from an EMBL/GenBank/DDBJ whole genome shotgun (WGS) entry which is preliminary data.</text>
</comment>
<protein>
    <submittedName>
        <fullName evidence="1">Uncharacterized protein</fullName>
    </submittedName>
</protein>
<gene>
    <name evidence="1" type="ORF">LCGC14_1657850</name>
</gene>
<dbReference type="EMBL" id="LAZR01014039">
    <property type="protein sequence ID" value="KKM19226.1"/>
    <property type="molecule type" value="Genomic_DNA"/>
</dbReference>
<accession>A0A0F9HUZ9</accession>
<name>A0A0F9HUZ9_9ZZZZ</name>